<feature type="domain" description="Amine oxidase" evidence="1">
    <location>
        <begin position="13"/>
        <end position="488"/>
    </location>
</feature>
<reference evidence="2" key="1">
    <citation type="submission" date="2022-06" db="EMBL/GenBank/DDBJ databases">
        <title>Genome sequence of Phormidium yuhuli AB48 isolated from an industrial photobioreactor environment.</title>
        <authorList>
            <person name="Qiu Y."/>
            <person name="Noonan A.J.C."/>
            <person name="Dofher K."/>
            <person name="Koch M."/>
            <person name="Kieft B."/>
            <person name="Lin X."/>
            <person name="Ziels R.M."/>
            <person name="Hallam S.J."/>
        </authorList>
    </citation>
    <scope>NUCLEOTIDE SEQUENCE</scope>
    <source>
        <strain evidence="2">AB48</strain>
    </source>
</reference>
<accession>A0ABY5AQR9</accession>
<proteinExistence type="predicted"/>
<dbReference type="Proteomes" id="UP001056708">
    <property type="component" value="Chromosome"/>
</dbReference>
<dbReference type="Pfam" id="PF01593">
    <property type="entry name" value="Amino_oxidase"/>
    <property type="match status" value="1"/>
</dbReference>
<evidence type="ECO:0000259" key="1">
    <source>
        <dbReference type="Pfam" id="PF01593"/>
    </source>
</evidence>
<keyword evidence="3" id="KW-1185">Reference proteome</keyword>
<dbReference type="RefSeq" id="WP_252663578.1">
    <property type="nucleotide sequence ID" value="NZ_CP098611.1"/>
</dbReference>
<dbReference type="PANTHER" id="PTHR46313">
    <property type="match status" value="1"/>
</dbReference>
<gene>
    <name evidence="2" type="ORF">NEA10_02205</name>
</gene>
<dbReference type="InterPro" id="IPR036188">
    <property type="entry name" value="FAD/NAD-bd_sf"/>
</dbReference>
<organism evidence="2 3">
    <name type="scientific">Phormidium yuhuli AB48</name>
    <dbReference type="NCBI Taxonomy" id="2940671"/>
    <lineage>
        <taxon>Bacteria</taxon>
        <taxon>Bacillati</taxon>
        <taxon>Cyanobacteriota</taxon>
        <taxon>Cyanophyceae</taxon>
        <taxon>Oscillatoriophycideae</taxon>
        <taxon>Oscillatoriales</taxon>
        <taxon>Oscillatoriaceae</taxon>
        <taxon>Phormidium</taxon>
        <taxon>Phormidium yuhuli</taxon>
    </lineage>
</organism>
<name>A0ABY5AQR9_9CYAN</name>
<dbReference type="SUPFAM" id="SSF51905">
    <property type="entry name" value="FAD/NAD(P)-binding domain"/>
    <property type="match status" value="1"/>
</dbReference>
<evidence type="ECO:0000313" key="3">
    <source>
        <dbReference type="Proteomes" id="UP001056708"/>
    </source>
</evidence>
<dbReference type="PANTHER" id="PTHR46313:SF3">
    <property type="entry name" value="PROLYCOPENE ISOMERASE, CHLOROPLASTIC"/>
    <property type="match status" value="1"/>
</dbReference>
<dbReference type="EMBL" id="CP098611">
    <property type="protein sequence ID" value="USR91564.1"/>
    <property type="molecule type" value="Genomic_DNA"/>
</dbReference>
<dbReference type="InterPro" id="IPR002937">
    <property type="entry name" value="Amino_oxidase"/>
</dbReference>
<sequence>MTDAEVIVIGSGIGGLVAGSLLARYGKSVLVCESHVLPGGAAHGFSRKGFHFDAGPSFFCGLGDGPSLNPLRQVFEALEVSLDTIPYDPLGEYHFPDGTFPVYCDRHRYYEEIARITPHGAKEYRELERRLNKLYNGIRQIPTLALRSDWQVLPFLVQHYPRALLKLLPMAGSTQKTVGEIMDTCVRNSWVRRMVNLECFLLSGLKSYGTIAPEMAFMYGERHHAKVDYPRGGSGAIVQALIRGLEKWGGSLRLRSHVEKILVESGQVTGVRLRSGEVLKAPIVISNATVWDTYRKLLSSHHLPPNYRKEALELPRLNSFMHLYLGIRGAGLEGLGGHHVVLLDNTLDVTVPGNTCMVSIPTVWDSSLAPEGYHAVHCYTLEPYKSWKLDANYEERKQQRSQSLYRALERIIPDIRDRIEFEMVGTPITHERFLRRYQGTYGPGIPAIQGIFPLNQTPLPGLYRVGDTTMPGIGVPAVAASGILCANSLVSPQQTLELLKQVGLA</sequence>
<dbReference type="InterPro" id="IPR045892">
    <property type="entry name" value="CrtISO-like"/>
</dbReference>
<dbReference type="Gene3D" id="3.50.50.60">
    <property type="entry name" value="FAD/NAD(P)-binding domain"/>
    <property type="match status" value="2"/>
</dbReference>
<protein>
    <submittedName>
        <fullName evidence="2">NAD(P)/FAD-dependent oxidoreductase</fullName>
    </submittedName>
</protein>
<evidence type="ECO:0000313" key="2">
    <source>
        <dbReference type="EMBL" id="USR91564.1"/>
    </source>
</evidence>